<name>A0A8I1A5C9_RHOER</name>
<keyword evidence="2" id="KW-1185">Reference proteome</keyword>
<dbReference type="Proteomes" id="UP000627573">
    <property type="component" value="Unassembled WGS sequence"/>
</dbReference>
<gene>
    <name evidence="1" type="ORF">I3517_27375</name>
</gene>
<accession>A0A8I1A5C9</accession>
<dbReference type="EMBL" id="JAECSB010000085">
    <property type="protein sequence ID" value="MBH5146330.1"/>
    <property type="molecule type" value="Genomic_DNA"/>
</dbReference>
<dbReference type="AlphaFoldDB" id="A0A8I1A5C9"/>
<dbReference type="RefSeq" id="WP_197941954.1">
    <property type="nucleotide sequence ID" value="NZ_JAECSB010000085.1"/>
</dbReference>
<organism evidence="1 2">
    <name type="scientific">Rhodococcus erythropolis</name>
    <name type="common">Arthrobacter picolinophilus</name>
    <dbReference type="NCBI Taxonomy" id="1833"/>
    <lineage>
        <taxon>Bacteria</taxon>
        <taxon>Bacillati</taxon>
        <taxon>Actinomycetota</taxon>
        <taxon>Actinomycetes</taxon>
        <taxon>Mycobacteriales</taxon>
        <taxon>Nocardiaceae</taxon>
        <taxon>Rhodococcus</taxon>
        <taxon>Rhodococcus erythropolis group</taxon>
    </lineage>
</organism>
<evidence type="ECO:0000313" key="1">
    <source>
        <dbReference type="EMBL" id="MBH5146330.1"/>
    </source>
</evidence>
<protein>
    <submittedName>
        <fullName evidence="1">Uncharacterized protein</fullName>
    </submittedName>
</protein>
<reference evidence="1 2" key="1">
    <citation type="submission" date="2020-12" db="EMBL/GenBank/DDBJ databases">
        <title>Draft genome sequence of furan degrading bacterial strain FUR100.</title>
        <authorList>
            <person name="Woiski C."/>
        </authorList>
    </citation>
    <scope>NUCLEOTIDE SEQUENCE [LARGE SCALE GENOMIC DNA]</scope>
    <source>
        <strain evidence="1 2">FUR100</strain>
    </source>
</reference>
<comment type="caution">
    <text evidence="1">The sequence shown here is derived from an EMBL/GenBank/DDBJ whole genome shotgun (WGS) entry which is preliminary data.</text>
</comment>
<sequence length="95" mass="10884">MTPEQIRPEAKRRLQTALRKHFDDDLQYMSALADALDALEDLLPTGGIRYAVAHPVTGTSDPRFVGFELEETKRFAAEHDTHVIEQHLTEWTTHE</sequence>
<proteinExistence type="predicted"/>
<evidence type="ECO:0000313" key="2">
    <source>
        <dbReference type="Proteomes" id="UP000627573"/>
    </source>
</evidence>